<dbReference type="EMBL" id="UINC01169908">
    <property type="protein sequence ID" value="SVD73685.1"/>
    <property type="molecule type" value="Genomic_DNA"/>
</dbReference>
<evidence type="ECO:0000313" key="1">
    <source>
        <dbReference type="EMBL" id="SVD73685.1"/>
    </source>
</evidence>
<gene>
    <name evidence="1" type="ORF">METZ01_LOCUS426539</name>
</gene>
<dbReference type="AlphaFoldDB" id="A0A382XSP7"/>
<organism evidence="1">
    <name type="scientific">marine metagenome</name>
    <dbReference type="NCBI Taxonomy" id="408172"/>
    <lineage>
        <taxon>unclassified sequences</taxon>
        <taxon>metagenomes</taxon>
        <taxon>ecological metagenomes</taxon>
    </lineage>
</organism>
<feature type="non-terminal residue" evidence="1">
    <location>
        <position position="229"/>
    </location>
</feature>
<reference evidence="1" key="1">
    <citation type="submission" date="2018-05" db="EMBL/GenBank/DDBJ databases">
        <authorList>
            <person name="Lanie J.A."/>
            <person name="Ng W.-L."/>
            <person name="Kazmierczak K.M."/>
            <person name="Andrzejewski T.M."/>
            <person name="Davidsen T.M."/>
            <person name="Wayne K.J."/>
            <person name="Tettelin H."/>
            <person name="Glass J.I."/>
            <person name="Rusch D."/>
            <person name="Podicherti R."/>
            <person name="Tsui H.-C.T."/>
            <person name="Winkler M.E."/>
        </authorList>
    </citation>
    <scope>NUCLEOTIDE SEQUENCE</scope>
</reference>
<name>A0A382XSP7_9ZZZZ</name>
<protein>
    <submittedName>
        <fullName evidence="1">Uncharacterized protein</fullName>
    </submittedName>
</protein>
<accession>A0A382XSP7</accession>
<proteinExistence type="predicted"/>
<sequence length="229" mass="26236">MMKIENSGKDTMKQLAMILIIMQFALGQQTKEGVPYSQIHGFGDNYHTITLPQIDRDALLEEDTYREMGTPYRYGYKHEVHYTPENSGTWSETADGGRMWQVRFTSEDAYAISFEYEKFHIPKGGGQLYVYTPGYEMINGAYTHLNNVEHHRFSTPLIKGDTAIIEYYQSAGVEEEFSIQIIEIIHDYRDIMDFSGNGRDWECGVNVICETDTQYQGPINSVAFLDMGG</sequence>